<reference evidence="1" key="3">
    <citation type="submission" date="2025-09" db="UniProtKB">
        <authorList>
            <consortium name="Ensembl"/>
        </authorList>
    </citation>
    <scope>IDENTIFICATION</scope>
</reference>
<reference evidence="1" key="2">
    <citation type="submission" date="2025-08" db="UniProtKB">
        <authorList>
            <consortium name="Ensembl"/>
        </authorList>
    </citation>
    <scope>IDENTIFICATION</scope>
</reference>
<name>A0AC11DHD8_SHEEP</name>
<gene>
    <name evidence="1" type="primary">LIMS2</name>
</gene>
<protein>
    <submittedName>
        <fullName evidence="1">LIM zinc finger domain containing 2</fullName>
    </submittedName>
</protein>
<accession>A0AC11DHD8</accession>
<proteinExistence type="predicted"/>
<sequence length="215" mass="23888">MSIESVMSSNHLILCRPLFLLPSIFPSVRVFSNESDFCIRWPKYWSFSFSVSPSNVLIFFRVDWFDLLAVQRTLKSLLQHHSLKASILRCSAFFMVQLSHPYMTTRKTTALTRWTFVWGVWRCLLQGGGPAVWGGCGGEAVFLTPASLPTDTCADPVTTARRPRAWASTSVSAATWSSMSSPSCSRMTPTTLTTSAAPTAGRGRAGWRWDSHPGQ</sequence>
<reference evidence="1" key="1">
    <citation type="submission" date="2020-11" db="EMBL/GenBank/DDBJ databases">
        <authorList>
            <person name="Davenport K.M."/>
            <person name="Bickhart D.M."/>
            <person name="Smith T.P.L."/>
            <person name="Murdoch B.M."/>
            <person name="Rosen B.D."/>
        </authorList>
    </citation>
    <scope>NUCLEOTIDE SEQUENCE [LARGE SCALE GENOMIC DNA]</scope>
    <source>
        <strain evidence="1">OAR_USU_Benz2616</strain>
    </source>
</reference>
<dbReference type="Ensembl" id="ENSOART00020047700.1">
    <property type="protein sequence ID" value="ENSOARP00020044932.1"/>
    <property type="gene ID" value="ENSOARG00020007250.2"/>
</dbReference>
<evidence type="ECO:0000313" key="1">
    <source>
        <dbReference type="Ensembl" id="ENSOARP00020044932.1"/>
    </source>
</evidence>
<organism evidence="1">
    <name type="scientific">Ovis aries</name>
    <name type="common">Sheep</name>
    <dbReference type="NCBI Taxonomy" id="9940"/>
    <lineage>
        <taxon>Eukaryota</taxon>
        <taxon>Metazoa</taxon>
        <taxon>Chordata</taxon>
        <taxon>Craniata</taxon>
        <taxon>Vertebrata</taxon>
        <taxon>Euteleostomi</taxon>
        <taxon>Mammalia</taxon>
        <taxon>Eutheria</taxon>
        <taxon>Laurasiatheria</taxon>
        <taxon>Artiodactyla</taxon>
        <taxon>Ruminantia</taxon>
        <taxon>Pecora</taxon>
        <taxon>Bovidae</taxon>
        <taxon>Caprinae</taxon>
        <taxon>Ovis</taxon>
    </lineage>
</organism>